<dbReference type="InterPro" id="IPR010160">
    <property type="entry name" value="CRISPR-assoc_prot_Cmr5"/>
</dbReference>
<evidence type="ECO:0000313" key="7">
    <source>
        <dbReference type="EMBL" id="ETR70792.1"/>
    </source>
</evidence>
<comment type="caution">
    <text evidence="7">The sequence shown here is derived from an EMBL/GenBank/DDBJ whole genome shotgun (WGS) entry which is preliminary data.</text>
</comment>
<dbReference type="GO" id="GO:0005737">
    <property type="term" value="C:cytoplasm"/>
    <property type="evidence" value="ECO:0007669"/>
    <property type="project" value="UniProtKB-SubCell"/>
</dbReference>
<dbReference type="EMBL" id="ATBP01000370">
    <property type="protein sequence ID" value="ETR70792.1"/>
    <property type="molecule type" value="Genomic_DNA"/>
</dbReference>
<evidence type="ECO:0000256" key="1">
    <source>
        <dbReference type="ARBA" id="ARBA00004496"/>
    </source>
</evidence>
<sequence>MNRQKIDEMIIKAMEIIASNEVEILEQNKVPSQYIGYIASFGPSVVQTGLIQTVAFYSKNDEQNPRKNNEEKSTQKNSRSHGKNPGCNPSYSIIRK</sequence>
<dbReference type="SUPFAM" id="SSF158568">
    <property type="entry name" value="AF1862-like"/>
    <property type="match status" value="1"/>
</dbReference>
<evidence type="ECO:0000313" key="8">
    <source>
        <dbReference type="Proteomes" id="UP000189670"/>
    </source>
</evidence>
<feature type="compositionally biased region" description="Polar residues" evidence="6">
    <location>
        <begin position="87"/>
        <end position="96"/>
    </location>
</feature>
<dbReference type="Pfam" id="PF09701">
    <property type="entry name" value="Cas_Cmr5"/>
    <property type="match status" value="1"/>
</dbReference>
<feature type="region of interest" description="Disordered" evidence="6">
    <location>
        <begin position="59"/>
        <end position="96"/>
    </location>
</feature>
<protein>
    <recommendedName>
        <fullName evidence="5">CRISPR type III-B/RAMP module-associated protein Cmr5</fullName>
    </recommendedName>
</protein>
<dbReference type="Gene3D" id="1.10.520.30">
    <property type="entry name" value="AF1862-like domain"/>
    <property type="match status" value="1"/>
</dbReference>
<proteinExistence type="inferred from homology"/>
<feature type="compositionally biased region" description="Basic and acidic residues" evidence="6">
    <location>
        <begin position="59"/>
        <end position="74"/>
    </location>
</feature>
<dbReference type="Proteomes" id="UP000189670">
    <property type="component" value="Unassembled WGS sequence"/>
</dbReference>
<comment type="subcellular location">
    <subcellularLocation>
        <location evidence="1">Cytoplasm</location>
    </subcellularLocation>
</comment>
<name>A0A1V1P7C5_9BACT</name>
<evidence type="ECO:0000256" key="3">
    <source>
        <dbReference type="ARBA" id="ARBA00022490"/>
    </source>
</evidence>
<dbReference type="InterPro" id="IPR023101">
    <property type="entry name" value="AF1862-like_dom_sf"/>
</dbReference>
<keyword evidence="4" id="KW-0051">Antiviral defense</keyword>
<reference evidence="8" key="1">
    <citation type="submission" date="2012-11" db="EMBL/GenBank/DDBJ databases">
        <authorList>
            <person name="Lucero-Rivera Y.E."/>
            <person name="Tovar-Ramirez D."/>
        </authorList>
    </citation>
    <scope>NUCLEOTIDE SEQUENCE [LARGE SCALE GENOMIC DNA]</scope>
    <source>
        <strain evidence="8">Araruama</strain>
    </source>
</reference>
<dbReference type="AlphaFoldDB" id="A0A1V1P7C5"/>
<evidence type="ECO:0000256" key="5">
    <source>
        <dbReference type="ARBA" id="ARBA00030001"/>
    </source>
</evidence>
<dbReference type="GO" id="GO:0051607">
    <property type="term" value="P:defense response to virus"/>
    <property type="evidence" value="ECO:0007669"/>
    <property type="project" value="UniProtKB-KW"/>
</dbReference>
<evidence type="ECO:0000256" key="2">
    <source>
        <dbReference type="ARBA" id="ARBA00006161"/>
    </source>
</evidence>
<accession>A0A1V1P7C5</accession>
<gene>
    <name evidence="7" type="ORF">OMM_08558</name>
</gene>
<dbReference type="NCBIfam" id="TIGR01881">
    <property type="entry name" value="cas_Cmr5"/>
    <property type="match status" value="1"/>
</dbReference>
<evidence type="ECO:0000256" key="4">
    <source>
        <dbReference type="ARBA" id="ARBA00023118"/>
    </source>
</evidence>
<organism evidence="7 8">
    <name type="scientific">Candidatus Magnetoglobus multicellularis str. Araruama</name>
    <dbReference type="NCBI Taxonomy" id="890399"/>
    <lineage>
        <taxon>Bacteria</taxon>
        <taxon>Pseudomonadati</taxon>
        <taxon>Thermodesulfobacteriota</taxon>
        <taxon>Desulfobacteria</taxon>
        <taxon>Desulfobacterales</taxon>
        <taxon>Desulfobacteraceae</taxon>
        <taxon>Candidatus Magnetoglobus</taxon>
    </lineage>
</organism>
<evidence type="ECO:0000256" key="6">
    <source>
        <dbReference type="SAM" id="MobiDB-lite"/>
    </source>
</evidence>
<keyword evidence="3" id="KW-0963">Cytoplasm</keyword>
<comment type="similarity">
    <text evidence="2">Belongs to the CRISPR system Cmr5 family.</text>
</comment>